<dbReference type="AlphaFoldDB" id="A0A1C3ECE2"/>
<dbReference type="GO" id="GO:0016747">
    <property type="term" value="F:acyltransferase activity, transferring groups other than amino-acyl groups"/>
    <property type="evidence" value="ECO:0007669"/>
    <property type="project" value="InterPro"/>
</dbReference>
<feature type="domain" description="N-acetyltransferase" evidence="1">
    <location>
        <begin position="67"/>
        <end position="195"/>
    </location>
</feature>
<dbReference type="InterPro" id="IPR027365">
    <property type="entry name" value="GNAT_acetyltra_YdfB-like"/>
</dbReference>
<proteinExistence type="predicted"/>
<evidence type="ECO:0000259" key="1">
    <source>
        <dbReference type="PROSITE" id="PS51186"/>
    </source>
</evidence>
<comment type="caution">
    <text evidence="2">The sequence shown here is derived from an EMBL/GenBank/DDBJ whole genome shotgun (WGS) entry which is preliminary data.</text>
</comment>
<dbReference type="InterPro" id="IPR000182">
    <property type="entry name" value="GNAT_dom"/>
</dbReference>
<evidence type="ECO:0000313" key="3">
    <source>
        <dbReference type="Proteomes" id="UP000094936"/>
    </source>
</evidence>
<dbReference type="Gene3D" id="3.40.630.30">
    <property type="match status" value="1"/>
</dbReference>
<dbReference type="Proteomes" id="UP000094936">
    <property type="component" value="Unassembled WGS sequence"/>
</dbReference>
<name>A0A1C3ECE2_9GAMM</name>
<dbReference type="Pfam" id="PF12746">
    <property type="entry name" value="GNAT_acetyltran"/>
    <property type="match status" value="1"/>
</dbReference>
<sequence>MLSLSHGRTLACLPKEQLQKIDVHGHSNLTVAAFREKLNKAEIFLYKPDYVYKAADSLKTVGIQDNMSCRALTEDDEALFSRFCSEISEDDLDNAWVELDHWAVYGLFLDDELAVASSLYPFRDSKLADLDIVTTPIQRRKGLAKILVSYANQQMREKGYLLQYRSQIDNMESIALAESLGLELVGQYEGQKVVD</sequence>
<dbReference type="InterPro" id="IPR016181">
    <property type="entry name" value="Acyl_CoA_acyltransferase"/>
</dbReference>
<gene>
    <name evidence="2" type="ORF">A8L45_18725</name>
</gene>
<dbReference type="STRING" id="1080227.A8L45_18725"/>
<keyword evidence="3" id="KW-1185">Reference proteome</keyword>
<accession>A0A1C3ECE2</accession>
<dbReference type="PROSITE" id="PS51186">
    <property type="entry name" value="GNAT"/>
    <property type="match status" value="1"/>
</dbReference>
<organism evidence="2 3">
    <name type="scientific">Veronia pacifica</name>
    <dbReference type="NCBI Taxonomy" id="1080227"/>
    <lineage>
        <taxon>Bacteria</taxon>
        <taxon>Pseudomonadati</taxon>
        <taxon>Pseudomonadota</taxon>
        <taxon>Gammaproteobacteria</taxon>
        <taxon>Vibrionales</taxon>
        <taxon>Vibrionaceae</taxon>
        <taxon>Veronia</taxon>
    </lineage>
</organism>
<evidence type="ECO:0000313" key="2">
    <source>
        <dbReference type="EMBL" id="ODA30927.1"/>
    </source>
</evidence>
<dbReference type="SUPFAM" id="SSF55729">
    <property type="entry name" value="Acyl-CoA N-acyltransferases (Nat)"/>
    <property type="match status" value="1"/>
</dbReference>
<dbReference type="EMBL" id="LYBM01000044">
    <property type="protein sequence ID" value="ODA30927.1"/>
    <property type="molecule type" value="Genomic_DNA"/>
</dbReference>
<protein>
    <recommendedName>
        <fullName evidence="1">N-acetyltransferase domain-containing protein</fullName>
    </recommendedName>
</protein>
<reference evidence="2 3" key="1">
    <citation type="submission" date="2016-05" db="EMBL/GenBank/DDBJ databases">
        <title>Genomic Taxonomy of the Vibrionaceae.</title>
        <authorList>
            <person name="Gomez-Gil B."/>
            <person name="Enciso-Ibarra J."/>
        </authorList>
    </citation>
    <scope>NUCLEOTIDE SEQUENCE [LARGE SCALE GENOMIC DNA]</scope>
    <source>
        <strain evidence="2 3">CAIM 1920</strain>
    </source>
</reference>